<feature type="region of interest" description="Disordered" evidence="9">
    <location>
        <begin position="209"/>
        <end position="338"/>
    </location>
</feature>
<dbReference type="GO" id="GO:0050922">
    <property type="term" value="P:negative regulation of chemotaxis"/>
    <property type="evidence" value="ECO:0007669"/>
    <property type="project" value="EnsemblProtists"/>
</dbReference>
<dbReference type="Proteomes" id="UP000001064">
    <property type="component" value="Unassembled WGS sequence"/>
</dbReference>
<organism evidence="11 12">
    <name type="scientific">Dictyostelium purpureum</name>
    <name type="common">Slime mold</name>
    <dbReference type="NCBI Taxonomy" id="5786"/>
    <lineage>
        <taxon>Eukaryota</taxon>
        <taxon>Amoebozoa</taxon>
        <taxon>Evosea</taxon>
        <taxon>Eumycetozoa</taxon>
        <taxon>Dictyostelia</taxon>
        <taxon>Dictyosteliales</taxon>
        <taxon>Dictyosteliaceae</taxon>
        <taxon>Dictyostelium</taxon>
    </lineage>
</organism>
<dbReference type="AlphaFoldDB" id="F0ZIE1"/>
<dbReference type="GO" id="GO:0005938">
    <property type="term" value="C:cell cortex"/>
    <property type="evidence" value="ECO:0007669"/>
    <property type="project" value="EnsemblProtists"/>
</dbReference>
<evidence type="ECO:0000256" key="6">
    <source>
        <dbReference type="ARBA" id="ARBA00023212"/>
    </source>
</evidence>
<dbReference type="OrthoDB" id="31170at2759"/>
<dbReference type="GO" id="GO:0030041">
    <property type="term" value="P:actin filament polymerization"/>
    <property type="evidence" value="ECO:0007669"/>
    <property type="project" value="EnsemblProtists"/>
</dbReference>
<feature type="coiled-coil region" evidence="8">
    <location>
        <begin position="338"/>
        <end position="365"/>
    </location>
</feature>
<dbReference type="GO" id="GO:0097203">
    <property type="term" value="C:phagocytic cup lip"/>
    <property type="evidence" value="ECO:0007669"/>
    <property type="project" value="EnsemblProtists"/>
</dbReference>
<keyword evidence="4" id="KW-0963">Cytoplasm</keyword>
<keyword evidence="7" id="KW-0966">Cell projection</keyword>
<dbReference type="GeneID" id="10500891"/>
<dbReference type="InterPro" id="IPR011993">
    <property type="entry name" value="PH-like_dom_sf"/>
</dbReference>
<evidence type="ECO:0000256" key="2">
    <source>
        <dbReference type="ARBA" id="ARBA00004316"/>
    </source>
</evidence>
<dbReference type="RefSeq" id="XP_003287187.1">
    <property type="nucleotide sequence ID" value="XM_003287139.1"/>
</dbReference>
<dbReference type="SMART" id="SM00461">
    <property type="entry name" value="WH1"/>
    <property type="match status" value="1"/>
</dbReference>
<evidence type="ECO:0000313" key="12">
    <source>
        <dbReference type="Proteomes" id="UP000001064"/>
    </source>
</evidence>
<accession>F0ZIE1</accession>
<dbReference type="InterPro" id="IPR014885">
    <property type="entry name" value="VASP_tetra"/>
</dbReference>
<dbReference type="SUPFAM" id="SSF50729">
    <property type="entry name" value="PH domain-like"/>
    <property type="match status" value="1"/>
</dbReference>
<dbReference type="EMBL" id="GL871031">
    <property type="protein sequence ID" value="EGC36309.1"/>
    <property type="molecule type" value="Genomic_DNA"/>
</dbReference>
<protein>
    <recommendedName>
        <fullName evidence="10">WH1 domain-containing protein</fullName>
    </recommendedName>
</protein>
<dbReference type="GO" id="GO:0006911">
    <property type="term" value="P:phagocytosis, engulfment"/>
    <property type="evidence" value="ECO:0007669"/>
    <property type="project" value="EnsemblProtists"/>
</dbReference>
<dbReference type="FunCoup" id="F0ZIE1">
    <property type="interactions" value="2"/>
</dbReference>
<dbReference type="GO" id="GO:0031252">
    <property type="term" value="C:cell leading edge"/>
    <property type="evidence" value="ECO:0007669"/>
    <property type="project" value="EnsemblProtists"/>
</dbReference>
<feature type="compositionally biased region" description="Pro residues" evidence="9">
    <location>
        <begin position="149"/>
        <end position="177"/>
    </location>
</feature>
<dbReference type="GO" id="GO:0032433">
    <property type="term" value="C:filopodium tip"/>
    <property type="evidence" value="ECO:0007669"/>
    <property type="project" value="EnsemblProtists"/>
</dbReference>
<dbReference type="GO" id="GO:0043327">
    <property type="term" value="P:chemotaxis to cAMP"/>
    <property type="evidence" value="ECO:0007669"/>
    <property type="project" value="EnsemblProtists"/>
</dbReference>
<evidence type="ECO:0000256" key="5">
    <source>
        <dbReference type="ARBA" id="ARBA00023203"/>
    </source>
</evidence>
<keyword evidence="12" id="KW-1185">Reference proteome</keyword>
<dbReference type="Gene3D" id="2.30.29.30">
    <property type="entry name" value="Pleckstrin-homology domain (PH domain)/Phosphotyrosine-binding domain (PTB)"/>
    <property type="match status" value="1"/>
</dbReference>
<dbReference type="InterPro" id="IPR003124">
    <property type="entry name" value="WH2_dom"/>
</dbReference>
<dbReference type="PROSITE" id="PS50229">
    <property type="entry name" value="WH1"/>
    <property type="match status" value="1"/>
</dbReference>
<dbReference type="GO" id="GO:0031589">
    <property type="term" value="P:cell-substrate adhesion"/>
    <property type="evidence" value="ECO:0007669"/>
    <property type="project" value="EnsemblProtists"/>
</dbReference>
<dbReference type="GO" id="GO:0072697">
    <property type="term" value="P:protein localization to cell cortex"/>
    <property type="evidence" value="ECO:0007669"/>
    <property type="project" value="EnsemblProtists"/>
</dbReference>
<evidence type="ECO:0000259" key="10">
    <source>
        <dbReference type="PROSITE" id="PS50229"/>
    </source>
</evidence>
<gene>
    <name evidence="11" type="ORF">DICPUDRAFT_91862</name>
</gene>
<dbReference type="GO" id="GO:0044354">
    <property type="term" value="C:macropinosome"/>
    <property type="evidence" value="ECO:0007669"/>
    <property type="project" value="EnsemblProtists"/>
</dbReference>
<sequence>MSETAIFNATGQVFTYNPQVRNWVPSSNVPATLQMYYNSSANTYRVIGRAGDDPNNFLINFAVKSDVVYSRASEVFHQFTDQRTHFGINFTSKPDADTFGGGFEKVLATLKGGAPPAMKPAAPPQQPAPQRPASTTIAKPVAPAAPAAPSQPPAAPAPPAPPAPPKPPGPPPPPPAAGAPKPASGAGRGALLGSIENFSKNGLKKTVTVDKSNPLIGNTPAAPAPSSGGSTPASGGSTPAASTPKVSSGGGGGDLMAEVMAKRAKMKAAAAQPKEESTPVRDTPAPAPTPSHSFNKPSTAPSFNKPSKPAAPPQSTKPSLSPSSTASPPSTVASEDLQSLKEEILAEVRKELKAMKDEILEAIRNSH</sequence>
<evidence type="ECO:0000256" key="3">
    <source>
        <dbReference type="ARBA" id="ARBA00009785"/>
    </source>
</evidence>
<dbReference type="GO" id="GO:0003779">
    <property type="term" value="F:actin binding"/>
    <property type="evidence" value="ECO:0007669"/>
    <property type="project" value="UniProtKB-KW"/>
</dbReference>
<dbReference type="eggNOG" id="KOG4590">
    <property type="taxonomic scope" value="Eukaryota"/>
</dbReference>
<feature type="compositionally biased region" description="Polar residues" evidence="9">
    <location>
        <begin position="290"/>
        <end position="305"/>
    </location>
</feature>
<comment type="similarity">
    <text evidence="3">Belongs to the Ena/VASP family.</text>
</comment>
<dbReference type="STRING" id="5786.F0ZIE1"/>
<dbReference type="GO" id="GO:0051017">
    <property type="term" value="P:actin filament bundle assembly"/>
    <property type="evidence" value="ECO:0007669"/>
    <property type="project" value="EnsemblProtists"/>
</dbReference>
<dbReference type="PANTHER" id="PTHR11202">
    <property type="entry name" value="SPROUTY-RELATED, EVH1 DOMAIN-CONTAINING PROTEIN FAMILY MEMBER"/>
    <property type="match status" value="1"/>
</dbReference>
<dbReference type="InterPro" id="IPR038023">
    <property type="entry name" value="VASP_sf"/>
</dbReference>
<comment type="subcellular location">
    <subcellularLocation>
        <location evidence="2">Cell projection</location>
    </subcellularLocation>
    <subcellularLocation>
        <location evidence="1">Cytoplasm</location>
        <location evidence="1">Cytoskeleton</location>
    </subcellularLocation>
</comment>
<evidence type="ECO:0000313" key="11">
    <source>
        <dbReference type="EMBL" id="EGC36309.1"/>
    </source>
</evidence>
<dbReference type="Pfam" id="PF00568">
    <property type="entry name" value="WH1"/>
    <property type="match status" value="1"/>
</dbReference>
<proteinExistence type="inferred from homology"/>
<dbReference type="GO" id="GO:0005829">
    <property type="term" value="C:cytosol"/>
    <property type="evidence" value="ECO:0007669"/>
    <property type="project" value="EnsemblProtists"/>
</dbReference>
<feature type="compositionally biased region" description="Low complexity" evidence="9">
    <location>
        <begin position="313"/>
        <end position="331"/>
    </location>
</feature>
<feature type="domain" description="WH1" evidence="10">
    <location>
        <begin position="1"/>
        <end position="110"/>
    </location>
</feature>
<evidence type="ECO:0000256" key="9">
    <source>
        <dbReference type="SAM" id="MobiDB-lite"/>
    </source>
</evidence>
<dbReference type="GO" id="GO:0045010">
    <property type="term" value="P:actin nucleation"/>
    <property type="evidence" value="ECO:0007669"/>
    <property type="project" value="EnsemblProtists"/>
</dbReference>
<dbReference type="InParanoid" id="F0ZIE1"/>
<dbReference type="InterPro" id="IPR000697">
    <property type="entry name" value="WH1/EVH1_dom"/>
</dbReference>
<keyword evidence="5" id="KW-0009">Actin-binding</keyword>
<feature type="compositionally biased region" description="Low complexity" evidence="9">
    <location>
        <begin position="219"/>
        <end position="244"/>
    </location>
</feature>
<evidence type="ECO:0000256" key="7">
    <source>
        <dbReference type="ARBA" id="ARBA00023273"/>
    </source>
</evidence>
<evidence type="ECO:0000256" key="4">
    <source>
        <dbReference type="ARBA" id="ARBA00022490"/>
    </source>
</evidence>
<dbReference type="Gene3D" id="1.20.5.1160">
    <property type="entry name" value="Vasodilator-stimulated phosphoprotein"/>
    <property type="match status" value="1"/>
</dbReference>
<dbReference type="GO" id="GO:0005886">
    <property type="term" value="C:plasma membrane"/>
    <property type="evidence" value="ECO:0000318"/>
    <property type="project" value="GO_Central"/>
</dbReference>
<dbReference type="SUPFAM" id="SSF118370">
    <property type="entry name" value="Vasodilator-stimulated phosphoprotein, VASP, tetramerisation domain"/>
    <property type="match status" value="1"/>
</dbReference>
<keyword evidence="6" id="KW-0206">Cytoskeleton</keyword>
<reference evidence="12" key="1">
    <citation type="journal article" date="2011" name="Genome Biol.">
        <title>Comparative genomics of the social amoebae Dictyostelium discoideum and Dictyostelium purpureum.</title>
        <authorList>
            <consortium name="US DOE Joint Genome Institute (JGI-PGF)"/>
            <person name="Sucgang R."/>
            <person name="Kuo A."/>
            <person name="Tian X."/>
            <person name="Salerno W."/>
            <person name="Parikh A."/>
            <person name="Feasley C.L."/>
            <person name="Dalin E."/>
            <person name="Tu H."/>
            <person name="Huang E."/>
            <person name="Barry K."/>
            <person name="Lindquist E."/>
            <person name="Shapiro H."/>
            <person name="Bruce D."/>
            <person name="Schmutz J."/>
            <person name="Salamov A."/>
            <person name="Fey P."/>
            <person name="Gaudet P."/>
            <person name="Anjard C."/>
            <person name="Babu M.M."/>
            <person name="Basu S."/>
            <person name="Bushmanova Y."/>
            <person name="van der Wel H."/>
            <person name="Katoh-Kurasawa M."/>
            <person name="Dinh C."/>
            <person name="Coutinho P.M."/>
            <person name="Saito T."/>
            <person name="Elias M."/>
            <person name="Schaap P."/>
            <person name="Kay R.R."/>
            <person name="Henrissat B."/>
            <person name="Eichinger L."/>
            <person name="Rivero F."/>
            <person name="Putnam N.H."/>
            <person name="West C.M."/>
            <person name="Loomis W.F."/>
            <person name="Chisholm R.L."/>
            <person name="Shaulsky G."/>
            <person name="Strassmann J.E."/>
            <person name="Queller D.C."/>
            <person name="Kuspa A."/>
            <person name="Grigoriev I.V."/>
        </authorList>
    </citation>
    <scope>NUCLEOTIDE SEQUENCE [LARGE SCALE GENOMIC DNA]</scope>
    <source>
        <strain evidence="12">QSDP1</strain>
    </source>
</reference>
<dbReference type="Pfam" id="PF02205">
    <property type="entry name" value="WH2"/>
    <property type="match status" value="1"/>
</dbReference>
<dbReference type="GO" id="GO:0046847">
    <property type="term" value="P:filopodium assembly"/>
    <property type="evidence" value="ECO:0007669"/>
    <property type="project" value="EnsemblProtists"/>
</dbReference>
<feature type="compositionally biased region" description="Low complexity" evidence="9">
    <location>
        <begin position="138"/>
        <end position="148"/>
    </location>
</feature>
<feature type="compositionally biased region" description="Low complexity" evidence="9">
    <location>
        <begin position="178"/>
        <end position="193"/>
    </location>
</feature>
<evidence type="ECO:0000256" key="8">
    <source>
        <dbReference type="SAM" id="Coils"/>
    </source>
</evidence>
<dbReference type="GO" id="GO:0005856">
    <property type="term" value="C:cytoskeleton"/>
    <property type="evidence" value="ECO:0007669"/>
    <property type="project" value="UniProtKB-SubCell"/>
</dbReference>
<dbReference type="KEGG" id="dpp:DICPUDRAFT_91862"/>
<dbReference type="Pfam" id="PF08776">
    <property type="entry name" value="VASP_tetra"/>
    <property type="match status" value="1"/>
</dbReference>
<dbReference type="PANTHER" id="PTHR11202:SF22">
    <property type="entry name" value="PROTEIN ENABLED"/>
    <property type="match status" value="1"/>
</dbReference>
<dbReference type="GO" id="GO:0044351">
    <property type="term" value="P:macropinocytosis"/>
    <property type="evidence" value="ECO:0007669"/>
    <property type="project" value="EnsemblProtists"/>
</dbReference>
<evidence type="ECO:0000256" key="1">
    <source>
        <dbReference type="ARBA" id="ARBA00004245"/>
    </source>
</evidence>
<dbReference type="OMA" id="RTHFGIN"/>
<feature type="compositionally biased region" description="Pro residues" evidence="9">
    <location>
        <begin position="117"/>
        <end position="130"/>
    </location>
</feature>
<dbReference type="CDD" id="cd22062">
    <property type="entry name" value="WH2_DdVASP-like"/>
    <property type="match status" value="1"/>
</dbReference>
<name>F0ZIE1_DICPU</name>
<dbReference type="VEuPathDB" id="AmoebaDB:DICPUDRAFT_91862"/>
<feature type="region of interest" description="Disordered" evidence="9">
    <location>
        <begin position="112"/>
        <end position="193"/>
    </location>
</feature>
<dbReference type="GO" id="GO:0006972">
    <property type="term" value="P:hyperosmotic response"/>
    <property type="evidence" value="ECO:0007669"/>
    <property type="project" value="EnsemblProtists"/>
</dbReference>
<keyword evidence="8" id="KW-0175">Coiled coil</keyword>